<protein>
    <submittedName>
        <fullName evidence="1">Uncharacterized protein</fullName>
    </submittedName>
</protein>
<sequence>MLNGLVKNARFHTGIGKKAVIANLVTRQYSRYALNSQCSCHKEILSKNFDESHAAEANPIKTLYQEEILREICEAQRIQRFMLENEPRKMLNIRGIYPQMVMTEKPGVRKTAFTFTSKFDSSKSDEYLISEEEALRIISEMQKPTQAK</sequence>
<gene>
    <name evidence="1" type="ORF">ECRASSUSDP1_LOCUS22838</name>
</gene>
<organism evidence="1 2">
    <name type="scientific">Euplotes crassus</name>
    <dbReference type="NCBI Taxonomy" id="5936"/>
    <lineage>
        <taxon>Eukaryota</taxon>
        <taxon>Sar</taxon>
        <taxon>Alveolata</taxon>
        <taxon>Ciliophora</taxon>
        <taxon>Intramacronucleata</taxon>
        <taxon>Spirotrichea</taxon>
        <taxon>Hypotrichia</taxon>
        <taxon>Euplotida</taxon>
        <taxon>Euplotidae</taxon>
        <taxon>Moneuplotes</taxon>
    </lineage>
</organism>
<reference evidence="1" key="1">
    <citation type="submission" date="2023-07" db="EMBL/GenBank/DDBJ databases">
        <authorList>
            <consortium name="AG Swart"/>
            <person name="Singh M."/>
            <person name="Singh A."/>
            <person name="Seah K."/>
            <person name="Emmerich C."/>
        </authorList>
    </citation>
    <scope>NUCLEOTIDE SEQUENCE</scope>
    <source>
        <strain evidence="1">DP1</strain>
    </source>
</reference>
<evidence type="ECO:0000313" key="2">
    <source>
        <dbReference type="Proteomes" id="UP001295684"/>
    </source>
</evidence>
<dbReference type="Proteomes" id="UP001295684">
    <property type="component" value="Unassembled WGS sequence"/>
</dbReference>
<comment type="caution">
    <text evidence="1">The sequence shown here is derived from an EMBL/GenBank/DDBJ whole genome shotgun (WGS) entry which is preliminary data.</text>
</comment>
<evidence type="ECO:0000313" key="1">
    <source>
        <dbReference type="EMBL" id="CAI2381383.1"/>
    </source>
</evidence>
<name>A0AAD2D6H4_EUPCR</name>
<accession>A0AAD2D6H4</accession>
<dbReference type="EMBL" id="CAMPGE010023444">
    <property type="protein sequence ID" value="CAI2381383.1"/>
    <property type="molecule type" value="Genomic_DNA"/>
</dbReference>
<proteinExistence type="predicted"/>
<keyword evidence="2" id="KW-1185">Reference proteome</keyword>
<dbReference type="AlphaFoldDB" id="A0AAD2D6H4"/>